<evidence type="ECO:0000256" key="3">
    <source>
        <dbReference type="ARBA" id="ARBA00022448"/>
    </source>
</evidence>
<dbReference type="GO" id="GO:0055085">
    <property type="term" value="P:transmembrane transport"/>
    <property type="evidence" value="ECO:0007669"/>
    <property type="project" value="InterPro"/>
</dbReference>
<keyword evidence="13" id="KW-1185">Reference proteome</keyword>
<dbReference type="InterPro" id="IPR006260">
    <property type="entry name" value="TonB/TolA_C"/>
</dbReference>
<dbReference type="Pfam" id="PF03544">
    <property type="entry name" value="TonB_C"/>
    <property type="match status" value="1"/>
</dbReference>
<dbReference type="InterPro" id="IPR051045">
    <property type="entry name" value="TonB-dependent_transducer"/>
</dbReference>
<comment type="similarity">
    <text evidence="2">Belongs to the TonB family.</text>
</comment>
<evidence type="ECO:0000313" key="13">
    <source>
        <dbReference type="Proteomes" id="UP000598997"/>
    </source>
</evidence>
<dbReference type="AlphaFoldDB" id="A0A916YD66"/>
<comment type="subcellular location">
    <subcellularLocation>
        <location evidence="1">Cell inner membrane</location>
        <topology evidence="1">Single-pass membrane protein</topology>
        <orientation evidence="1">Periplasmic side</orientation>
    </subcellularLocation>
</comment>
<sequence>MTVGHVFYDDRRLWTTAAVCALALHGAALAAVLLVRAETAPHLPEPVMEVELPPPGFAEEATSASADPVSPTPEMQPAAQELPSYLAPEIDIPEMQAPTPPDPVRLPPPAKVQTAATASRIAQVATPQPAAKPAAVTQGAGNAPGDDPRAKKKEADYYRLLMAHLQRKKKYPSEAKKAGQQGVVTVRFTIDRSGNVTTSAIKSSSGHSLLDTATLDLMQRVSPLPPIPKEMGRESLTIALPIDYALSRK</sequence>
<name>A0A916YD66_9SPHN</name>
<keyword evidence="8" id="KW-1133">Transmembrane helix</keyword>
<dbReference type="PANTHER" id="PTHR33446:SF2">
    <property type="entry name" value="PROTEIN TONB"/>
    <property type="match status" value="1"/>
</dbReference>
<keyword evidence="4" id="KW-1003">Cell membrane</keyword>
<dbReference type="RefSeq" id="WP_156521687.1">
    <property type="nucleotide sequence ID" value="NZ_BMIO01000003.1"/>
</dbReference>
<dbReference type="GO" id="GO:0031992">
    <property type="term" value="F:energy transducer activity"/>
    <property type="evidence" value="ECO:0007669"/>
    <property type="project" value="TreeGrafter"/>
</dbReference>
<dbReference type="NCBIfam" id="TIGR01352">
    <property type="entry name" value="tonB_Cterm"/>
    <property type="match status" value="1"/>
</dbReference>
<evidence type="ECO:0000256" key="4">
    <source>
        <dbReference type="ARBA" id="ARBA00022475"/>
    </source>
</evidence>
<evidence type="ECO:0000256" key="9">
    <source>
        <dbReference type="ARBA" id="ARBA00023136"/>
    </source>
</evidence>
<dbReference type="EMBL" id="BMIO01000003">
    <property type="protein sequence ID" value="GGD40249.1"/>
    <property type="molecule type" value="Genomic_DNA"/>
</dbReference>
<organism evidence="12 13">
    <name type="scientific">Croceicoccus pelagius</name>
    <dbReference type="NCBI Taxonomy" id="1703341"/>
    <lineage>
        <taxon>Bacteria</taxon>
        <taxon>Pseudomonadati</taxon>
        <taxon>Pseudomonadota</taxon>
        <taxon>Alphaproteobacteria</taxon>
        <taxon>Sphingomonadales</taxon>
        <taxon>Erythrobacteraceae</taxon>
        <taxon>Croceicoccus</taxon>
    </lineage>
</organism>
<evidence type="ECO:0000256" key="5">
    <source>
        <dbReference type="ARBA" id="ARBA00022519"/>
    </source>
</evidence>
<feature type="domain" description="TonB C-terminal" evidence="11">
    <location>
        <begin position="156"/>
        <end position="249"/>
    </location>
</feature>
<dbReference type="Proteomes" id="UP000598997">
    <property type="component" value="Unassembled WGS sequence"/>
</dbReference>
<feature type="region of interest" description="Disordered" evidence="10">
    <location>
        <begin position="54"/>
        <end position="76"/>
    </location>
</feature>
<evidence type="ECO:0000259" key="11">
    <source>
        <dbReference type="PROSITE" id="PS52015"/>
    </source>
</evidence>
<keyword evidence="6" id="KW-0812">Transmembrane</keyword>
<evidence type="ECO:0000256" key="2">
    <source>
        <dbReference type="ARBA" id="ARBA00006555"/>
    </source>
</evidence>
<dbReference type="InterPro" id="IPR037682">
    <property type="entry name" value="TonB_C"/>
</dbReference>
<dbReference type="SUPFAM" id="SSF74653">
    <property type="entry name" value="TolA/TonB C-terminal domain"/>
    <property type="match status" value="1"/>
</dbReference>
<dbReference type="PROSITE" id="PS52015">
    <property type="entry name" value="TONB_CTD"/>
    <property type="match status" value="1"/>
</dbReference>
<evidence type="ECO:0000256" key="6">
    <source>
        <dbReference type="ARBA" id="ARBA00022692"/>
    </source>
</evidence>
<keyword evidence="3" id="KW-0813">Transport</keyword>
<evidence type="ECO:0000256" key="1">
    <source>
        <dbReference type="ARBA" id="ARBA00004383"/>
    </source>
</evidence>
<reference evidence="12 13" key="1">
    <citation type="journal article" date="2014" name="Int. J. Syst. Evol. Microbiol.">
        <title>Complete genome sequence of Corynebacterium casei LMG S-19264T (=DSM 44701T), isolated from a smear-ripened cheese.</title>
        <authorList>
            <consortium name="US DOE Joint Genome Institute (JGI-PGF)"/>
            <person name="Walter F."/>
            <person name="Albersmeier A."/>
            <person name="Kalinowski J."/>
            <person name="Ruckert C."/>
        </authorList>
    </citation>
    <scope>NUCLEOTIDE SEQUENCE [LARGE SCALE GENOMIC DNA]</scope>
    <source>
        <strain evidence="12 13">CGMCC 1.15358</strain>
    </source>
</reference>
<evidence type="ECO:0000256" key="7">
    <source>
        <dbReference type="ARBA" id="ARBA00022927"/>
    </source>
</evidence>
<keyword evidence="5" id="KW-0997">Cell inner membrane</keyword>
<evidence type="ECO:0000313" key="12">
    <source>
        <dbReference type="EMBL" id="GGD40249.1"/>
    </source>
</evidence>
<keyword evidence="7" id="KW-0653">Protein transport</keyword>
<protein>
    <recommendedName>
        <fullName evidence="11">TonB C-terminal domain-containing protein</fullName>
    </recommendedName>
</protein>
<dbReference type="PANTHER" id="PTHR33446">
    <property type="entry name" value="PROTEIN TONB-RELATED"/>
    <property type="match status" value="1"/>
</dbReference>
<keyword evidence="9" id="KW-0472">Membrane</keyword>
<dbReference type="OrthoDB" id="9792439at2"/>
<dbReference type="GO" id="GO:0098797">
    <property type="term" value="C:plasma membrane protein complex"/>
    <property type="evidence" value="ECO:0007669"/>
    <property type="project" value="TreeGrafter"/>
</dbReference>
<dbReference type="GO" id="GO:0015031">
    <property type="term" value="P:protein transport"/>
    <property type="evidence" value="ECO:0007669"/>
    <property type="project" value="UniProtKB-KW"/>
</dbReference>
<comment type="caution">
    <text evidence="12">The sequence shown here is derived from an EMBL/GenBank/DDBJ whole genome shotgun (WGS) entry which is preliminary data.</text>
</comment>
<dbReference type="Gene3D" id="3.30.1150.10">
    <property type="match status" value="1"/>
</dbReference>
<evidence type="ECO:0000256" key="10">
    <source>
        <dbReference type="SAM" id="MobiDB-lite"/>
    </source>
</evidence>
<gene>
    <name evidence="12" type="ORF">GCM10010989_13050</name>
</gene>
<proteinExistence type="inferred from homology"/>
<evidence type="ECO:0000256" key="8">
    <source>
        <dbReference type="ARBA" id="ARBA00022989"/>
    </source>
</evidence>
<accession>A0A916YD66</accession>
<feature type="region of interest" description="Disordered" evidence="10">
    <location>
        <begin position="126"/>
        <end position="151"/>
    </location>
</feature>